<gene>
    <name evidence="4" type="ORF">F6X38_12255</name>
</gene>
<reference evidence="4 5" key="1">
    <citation type="submission" date="2019-09" db="EMBL/GenBank/DDBJ databases">
        <title>YIM 132180 draft genome.</title>
        <authorList>
            <person name="Zhang K."/>
        </authorList>
    </citation>
    <scope>NUCLEOTIDE SEQUENCE [LARGE SCALE GENOMIC DNA]</scope>
    <source>
        <strain evidence="4 5">YIM 132180</strain>
    </source>
</reference>
<organism evidence="4 5">
    <name type="scientific">Plantimonas leprariae</name>
    <dbReference type="NCBI Taxonomy" id="2615207"/>
    <lineage>
        <taxon>Bacteria</taxon>
        <taxon>Pseudomonadati</taxon>
        <taxon>Pseudomonadota</taxon>
        <taxon>Alphaproteobacteria</taxon>
        <taxon>Hyphomicrobiales</taxon>
        <taxon>Aurantimonadaceae</taxon>
        <taxon>Plantimonas</taxon>
    </lineage>
</organism>
<dbReference type="CDD" id="cd06257">
    <property type="entry name" value="DnaJ"/>
    <property type="match status" value="1"/>
</dbReference>
<evidence type="ECO:0000256" key="1">
    <source>
        <dbReference type="ARBA" id="ARBA00023186"/>
    </source>
</evidence>
<keyword evidence="5" id="KW-1185">Reference proteome</keyword>
<accession>A0A7V7TW98</accession>
<feature type="region of interest" description="Disordered" evidence="2">
    <location>
        <begin position="128"/>
        <end position="151"/>
    </location>
</feature>
<protein>
    <submittedName>
        <fullName evidence="4">J domain-containing protein</fullName>
    </submittedName>
</protein>
<feature type="region of interest" description="Disordered" evidence="2">
    <location>
        <begin position="69"/>
        <end position="97"/>
    </location>
</feature>
<dbReference type="SUPFAM" id="SSF46565">
    <property type="entry name" value="Chaperone J-domain"/>
    <property type="match status" value="1"/>
</dbReference>
<dbReference type="PROSITE" id="PS00636">
    <property type="entry name" value="DNAJ_1"/>
    <property type="match status" value="1"/>
</dbReference>
<proteinExistence type="predicted"/>
<dbReference type="InterPro" id="IPR008971">
    <property type="entry name" value="HSP40/DnaJ_pept-bd"/>
</dbReference>
<dbReference type="PRINTS" id="PR00625">
    <property type="entry name" value="JDOMAIN"/>
</dbReference>
<dbReference type="CDD" id="cd10747">
    <property type="entry name" value="DnaJ_C"/>
    <property type="match status" value="1"/>
</dbReference>
<evidence type="ECO:0000256" key="2">
    <source>
        <dbReference type="SAM" id="MobiDB-lite"/>
    </source>
</evidence>
<dbReference type="RefSeq" id="WP_150970114.1">
    <property type="nucleotide sequence ID" value="NZ_VZDO01000009.1"/>
</dbReference>
<dbReference type="Gene3D" id="1.10.287.110">
    <property type="entry name" value="DnaJ domain"/>
    <property type="match status" value="1"/>
</dbReference>
<evidence type="ECO:0000313" key="4">
    <source>
        <dbReference type="EMBL" id="KAB0679590.1"/>
    </source>
</evidence>
<dbReference type="PANTHER" id="PTHR43096:SF52">
    <property type="entry name" value="DNAJ HOMOLOG 1, MITOCHONDRIAL-RELATED"/>
    <property type="match status" value="1"/>
</dbReference>
<dbReference type="EMBL" id="VZDO01000009">
    <property type="protein sequence ID" value="KAB0679590.1"/>
    <property type="molecule type" value="Genomic_DNA"/>
</dbReference>
<feature type="compositionally biased region" description="Gly residues" evidence="2">
    <location>
        <begin position="80"/>
        <end position="97"/>
    </location>
</feature>
<evidence type="ECO:0000313" key="5">
    <source>
        <dbReference type="Proteomes" id="UP000432089"/>
    </source>
</evidence>
<dbReference type="SMART" id="SM00271">
    <property type="entry name" value="DnaJ"/>
    <property type="match status" value="1"/>
</dbReference>
<feature type="domain" description="J" evidence="3">
    <location>
        <begin position="3"/>
        <end position="68"/>
    </location>
</feature>
<dbReference type="Gene3D" id="2.60.260.20">
    <property type="entry name" value="Urease metallochaperone UreE, N-terminal domain"/>
    <property type="match status" value="2"/>
</dbReference>
<dbReference type="GO" id="GO:0051082">
    <property type="term" value="F:unfolded protein binding"/>
    <property type="evidence" value="ECO:0007669"/>
    <property type="project" value="InterPro"/>
</dbReference>
<sequence>MRDPYAVLGVPKTASEKEIKSAFRKLAKTYHPDANPGDAQAGARFNEANQAYEILGDKDKRAQFDRGEIDADGKPRFQGFPGGNPFGGGGGGRDPFGGAGGFEFRSGGDGGGGESMFADFFEQAFGGRTAGGSGNTGSRRSSGFTAARNASQKGEDLKANLKVRLEDVVSDEKVEAVFPSGKRLAIKLPAGVEDGQTIRLRGQGQPAPVAGGTAGDALVTIEFVEHPRFTARGRDLLLDLAVPLDVAVLGGPLPVETLDGRVSLRLPPWSNSGKTLRLKGKGLTTKAGGRGDILVSLRITLPAEPDPALAEFLKARQPATAD</sequence>
<dbReference type="SUPFAM" id="SSF49493">
    <property type="entry name" value="HSP40/DnaJ peptide-binding domain"/>
    <property type="match status" value="2"/>
</dbReference>
<dbReference type="InterPro" id="IPR001623">
    <property type="entry name" value="DnaJ_domain"/>
</dbReference>
<dbReference type="PANTHER" id="PTHR43096">
    <property type="entry name" value="DNAJ HOMOLOG 1, MITOCHONDRIAL-RELATED"/>
    <property type="match status" value="1"/>
</dbReference>
<keyword evidence="1" id="KW-0143">Chaperone</keyword>
<dbReference type="InterPro" id="IPR036869">
    <property type="entry name" value="J_dom_sf"/>
</dbReference>
<name>A0A7V7TW98_9HYPH</name>
<dbReference type="AlphaFoldDB" id="A0A7V7TW98"/>
<evidence type="ECO:0000259" key="3">
    <source>
        <dbReference type="PROSITE" id="PS50076"/>
    </source>
</evidence>
<dbReference type="PROSITE" id="PS50076">
    <property type="entry name" value="DNAJ_2"/>
    <property type="match status" value="1"/>
</dbReference>
<dbReference type="InterPro" id="IPR002939">
    <property type="entry name" value="DnaJ_C"/>
</dbReference>
<comment type="caution">
    <text evidence="4">The sequence shown here is derived from an EMBL/GenBank/DDBJ whole genome shotgun (WGS) entry which is preliminary data.</text>
</comment>
<dbReference type="GO" id="GO:0042026">
    <property type="term" value="P:protein refolding"/>
    <property type="evidence" value="ECO:0007669"/>
    <property type="project" value="TreeGrafter"/>
</dbReference>
<dbReference type="Pfam" id="PF00226">
    <property type="entry name" value="DnaJ"/>
    <property type="match status" value="1"/>
</dbReference>
<feature type="compositionally biased region" description="Low complexity" evidence="2">
    <location>
        <begin position="136"/>
        <end position="145"/>
    </location>
</feature>
<dbReference type="GO" id="GO:0005737">
    <property type="term" value="C:cytoplasm"/>
    <property type="evidence" value="ECO:0007669"/>
    <property type="project" value="TreeGrafter"/>
</dbReference>
<dbReference type="Pfam" id="PF01556">
    <property type="entry name" value="DnaJ_C"/>
    <property type="match status" value="1"/>
</dbReference>
<dbReference type="Proteomes" id="UP000432089">
    <property type="component" value="Unassembled WGS sequence"/>
</dbReference>
<dbReference type="InterPro" id="IPR018253">
    <property type="entry name" value="DnaJ_domain_CS"/>
</dbReference>